<protein>
    <submittedName>
        <fullName evidence="1">Hydrolase</fullName>
    </submittedName>
</protein>
<evidence type="ECO:0000313" key="1">
    <source>
        <dbReference type="EMBL" id="BCS84573.1"/>
    </source>
</evidence>
<name>A0ABM7NVQ3_9BACT</name>
<dbReference type="PANTHER" id="PTHR10000">
    <property type="entry name" value="PHOSPHOSERINE PHOSPHATASE"/>
    <property type="match status" value="1"/>
</dbReference>
<dbReference type="PANTHER" id="PTHR10000:SF25">
    <property type="entry name" value="PHOSPHATASE YKRA-RELATED"/>
    <property type="match status" value="1"/>
</dbReference>
<reference evidence="1 2" key="1">
    <citation type="journal article" date="2022" name="Int. J. Syst. Evol. Microbiol.">
        <title>Prevotella herbatica sp. nov., a plant polysaccharide-decomposing anaerobic bacterium isolated from a methanogenic reactor.</title>
        <authorList>
            <person name="Uek A."/>
            <person name="Tonouchi A."/>
            <person name="Kaku N."/>
            <person name="Ueki K."/>
        </authorList>
    </citation>
    <scope>NUCLEOTIDE SEQUENCE [LARGE SCALE GENOMIC DNA]</scope>
    <source>
        <strain evidence="1 2">WR041</strain>
    </source>
</reference>
<dbReference type="InterPro" id="IPR036412">
    <property type="entry name" value="HAD-like_sf"/>
</dbReference>
<gene>
    <name evidence="1" type="ORF">prwr041_04660</name>
</gene>
<dbReference type="EMBL" id="AP024484">
    <property type="protein sequence ID" value="BCS84573.1"/>
    <property type="molecule type" value="Genomic_DNA"/>
</dbReference>
<organism evidence="1 2">
    <name type="scientific">Prevotella herbatica</name>
    <dbReference type="NCBI Taxonomy" id="2801997"/>
    <lineage>
        <taxon>Bacteria</taxon>
        <taxon>Pseudomonadati</taxon>
        <taxon>Bacteroidota</taxon>
        <taxon>Bacteroidia</taxon>
        <taxon>Bacteroidales</taxon>
        <taxon>Prevotellaceae</taxon>
        <taxon>Prevotella</taxon>
    </lineage>
</organism>
<proteinExistence type="predicted"/>
<evidence type="ECO:0000313" key="2">
    <source>
        <dbReference type="Proteomes" id="UP001319045"/>
    </source>
</evidence>
<dbReference type="SFLD" id="SFLDG01140">
    <property type="entry name" value="C2.B:_Phosphomannomutase_and_P"/>
    <property type="match status" value="1"/>
</dbReference>
<dbReference type="Proteomes" id="UP001319045">
    <property type="component" value="Chromosome"/>
</dbReference>
<dbReference type="PROSITE" id="PS01229">
    <property type="entry name" value="COF_2"/>
    <property type="match status" value="1"/>
</dbReference>
<keyword evidence="1" id="KW-0378">Hydrolase</keyword>
<dbReference type="InterPro" id="IPR023214">
    <property type="entry name" value="HAD_sf"/>
</dbReference>
<sequence>MVKALFFDIDGTLVSFTTHKIPQTTVDAIAQAKKNGVKIYISTGRPISLITNLGQIEHLIDGYITTNGAYCFVDDESGRHTICCNDIPTEDIQMMLNAASQWDRPVIFVGQQDIAIYNYKEIVDDVFHKGLGVTNLDYDKPIEDVLVQPILQMTPFISEEQEALIMANLKDCTSGRWCLDFTDITCKAADKGKGLLAMAEHEGFNIADTMAFGDGGNDISIIKQAGIGVAMGNAGDEVKKNADFTTTSVDEDGIMNALIKYGVIS</sequence>
<dbReference type="PROSITE" id="PS01228">
    <property type="entry name" value="COF_1"/>
    <property type="match status" value="1"/>
</dbReference>
<dbReference type="GO" id="GO:0016787">
    <property type="term" value="F:hydrolase activity"/>
    <property type="evidence" value="ECO:0007669"/>
    <property type="project" value="UniProtKB-KW"/>
</dbReference>
<dbReference type="NCBIfam" id="TIGR00099">
    <property type="entry name" value="Cof-subfamily"/>
    <property type="match status" value="1"/>
</dbReference>
<accession>A0ABM7NVQ3</accession>
<dbReference type="RefSeq" id="WP_207154740.1">
    <property type="nucleotide sequence ID" value="NZ_AP024484.1"/>
</dbReference>
<dbReference type="InterPro" id="IPR000150">
    <property type="entry name" value="Cof"/>
</dbReference>
<dbReference type="SFLD" id="SFLDS00003">
    <property type="entry name" value="Haloacid_Dehalogenase"/>
    <property type="match status" value="1"/>
</dbReference>
<keyword evidence="2" id="KW-1185">Reference proteome</keyword>
<dbReference type="Gene3D" id="3.40.50.1000">
    <property type="entry name" value="HAD superfamily/HAD-like"/>
    <property type="match status" value="1"/>
</dbReference>
<dbReference type="Gene3D" id="3.30.1240.10">
    <property type="match status" value="1"/>
</dbReference>
<dbReference type="SUPFAM" id="SSF56784">
    <property type="entry name" value="HAD-like"/>
    <property type="match status" value="1"/>
</dbReference>
<dbReference type="Pfam" id="PF08282">
    <property type="entry name" value="Hydrolase_3"/>
    <property type="match status" value="1"/>
</dbReference>